<accession>A0A485AJY7</accession>
<dbReference type="InterPro" id="IPR016055">
    <property type="entry name" value="A-D-PHexomutase_a/b/a-I/II/III"/>
</dbReference>
<name>A0A485AJY7_KLUCR</name>
<dbReference type="AlphaFoldDB" id="A0A485AJY7"/>
<reference evidence="7 8" key="1">
    <citation type="submission" date="2019-03" db="EMBL/GenBank/DDBJ databases">
        <authorList>
            <consortium name="Pathogen Informatics"/>
        </authorList>
    </citation>
    <scope>NUCLEOTIDE SEQUENCE [LARGE SCALE GENOMIC DNA]</scope>
    <source>
        <strain evidence="7 8">NCTC12993</strain>
    </source>
</reference>
<keyword evidence="8" id="KW-1185">Reference proteome</keyword>
<comment type="cofactor">
    <cofactor evidence="1">
        <name>Mg(2+)</name>
        <dbReference type="ChEBI" id="CHEBI:18420"/>
    </cofactor>
</comment>
<dbReference type="SUPFAM" id="SSF53738">
    <property type="entry name" value="Phosphoglucomutase, first 3 domains"/>
    <property type="match status" value="1"/>
</dbReference>
<dbReference type="GO" id="GO:0005975">
    <property type="term" value="P:carbohydrate metabolic process"/>
    <property type="evidence" value="ECO:0007669"/>
    <property type="project" value="InterPro"/>
</dbReference>
<dbReference type="Pfam" id="PF02880">
    <property type="entry name" value="PGM_PMM_III"/>
    <property type="match status" value="1"/>
</dbReference>
<protein>
    <submittedName>
        <fullName evidence="7">Phosphomannomutase/phosphoglucomutase</fullName>
        <ecNumber evidence="7">5.4.2.2</ecNumber>
    </submittedName>
</protein>
<dbReference type="EC" id="5.4.2.2" evidence="7"/>
<keyword evidence="2" id="KW-0597">Phosphoprotein</keyword>
<evidence type="ECO:0000256" key="4">
    <source>
        <dbReference type="ARBA" id="ARBA00022842"/>
    </source>
</evidence>
<proteinExistence type="predicted"/>
<dbReference type="GO" id="GO:0046872">
    <property type="term" value="F:metal ion binding"/>
    <property type="evidence" value="ECO:0007669"/>
    <property type="project" value="UniProtKB-KW"/>
</dbReference>
<gene>
    <name evidence="7" type="primary">algC_1</name>
    <name evidence="7" type="ORF">NCTC12993_01570</name>
</gene>
<feature type="domain" description="Alpha-D-phosphohexomutase alpha/beta/alpha" evidence="6">
    <location>
        <begin position="20"/>
        <end position="100"/>
    </location>
</feature>
<dbReference type="EMBL" id="CAADJD010000014">
    <property type="protein sequence ID" value="VFS60193.1"/>
    <property type="molecule type" value="Genomic_DNA"/>
</dbReference>
<evidence type="ECO:0000259" key="6">
    <source>
        <dbReference type="Pfam" id="PF02880"/>
    </source>
</evidence>
<evidence type="ECO:0000256" key="2">
    <source>
        <dbReference type="ARBA" id="ARBA00022553"/>
    </source>
</evidence>
<evidence type="ECO:0000313" key="8">
    <source>
        <dbReference type="Proteomes" id="UP000401081"/>
    </source>
</evidence>
<organism evidence="7 8">
    <name type="scientific">Kluyvera cryocrescens</name>
    <name type="common">Kluyvera citrophila</name>
    <dbReference type="NCBI Taxonomy" id="580"/>
    <lineage>
        <taxon>Bacteria</taxon>
        <taxon>Pseudomonadati</taxon>
        <taxon>Pseudomonadota</taxon>
        <taxon>Gammaproteobacteria</taxon>
        <taxon>Enterobacterales</taxon>
        <taxon>Enterobacteriaceae</taxon>
        <taxon>Kluyvera</taxon>
    </lineage>
</organism>
<keyword evidence="3" id="KW-0479">Metal-binding</keyword>
<dbReference type="InterPro" id="IPR005846">
    <property type="entry name" value="A-D-PHexomutase_a/b/a-III"/>
</dbReference>
<keyword evidence="5 7" id="KW-0413">Isomerase</keyword>
<dbReference type="Proteomes" id="UP000401081">
    <property type="component" value="Unassembled WGS sequence"/>
</dbReference>
<dbReference type="GO" id="GO:0004614">
    <property type="term" value="F:phosphoglucomutase activity"/>
    <property type="evidence" value="ECO:0007669"/>
    <property type="project" value="UniProtKB-EC"/>
</dbReference>
<evidence type="ECO:0000256" key="1">
    <source>
        <dbReference type="ARBA" id="ARBA00001946"/>
    </source>
</evidence>
<dbReference type="PANTHER" id="PTHR43771:SF1">
    <property type="entry name" value="PHOSPHOMANNOMUTASE"/>
    <property type="match status" value="1"/>
</dbReference>
<dbReference type="PANTHER" id="PTHR43771">
    <property type="entry name" value="PHOSPHOMANNOMUTASE"/>
    <property type="match status" value="1"/>
</dbReference>
<evidence type="ECO:0000256" key="3">
    <source>
        <dbReference type="ARBA" id="ARBA00022723"/>
    </source>
</evidence>
<sequence length="113" mass="13018">MCDFDRCFFFDERGMFIESYYLVGLFARNFLQQSPGSCVILDPRLVWNTLEIIARHGGEPVISKTGHAFIKARMRQEDAIYGGEMSGHHYFRDFGYCDSGDDPPDPDATNHWL</sequence>
<keyword evidence="4" id="KW-0460">Magnesium</keyword>
<dbReference type="Gene3D" id="3.40.120.10">
    <property type="entry name" value="Alpha-D-Glucose-1,6-Bisphosphate, subunit A, domain 3"/>
    <property type="match status" value="2"/>
</dbReference>
<evidence type="ECO:0000256" key="5">
    <source>
        <dbReference type="ARBA" id="ARBA00023235"/>
    </source>
</evidence>
<evidence type="ECO:0000313" key="7">
    <source>
        <dbReference type="EMBL" id="VFS60193.1"/>
    </source>
</evidence>